<organism evidence="2 3">
    <name type="scientific">Thalassiosira oceanica</name>
    <name type="common">Marine diatom</name>
    <dbReference type="NCBI Taxonomy" id="159749"/>
    <lineage>
        <taxon>Eukaryota</taxon>
        <taxon>Sar</taxon>
        <taxon>Stramenopiles</taxon>
        <taxon>Ochrophyta</taxon>
        <taxon>Bacillariophyta</taxon>
        <taxon>Coscinodiscophyceae</taxon>
        <taxon>Thalassiosirophycidae</taxon>
        <taxon>Thalassiosirales</taxon>
        <taxon>Thalassiosiraceae</taxon>
        <taxon>Thalassiosira</taxon>
    </lineage>
</organism>
<feature type="compositionally biased region" description="Polar residues" evidence="1">
    <location>
        <begin position="124"/>
        <end position="133"/>
    </location>
</feature>
<evidence type="ECO:0000256" key="1">
    <source>
        <dbReference type="SAM" id="MobiDB-lite"/>
    </source>
</evidence>
<dbReference type="AlphaFoldDB" id="K0TH82"/>
<dbReference type="Proteomes" id="UP000266841">
    <property type="component" value="Unassembled WGS sequence"/>
</dbReference>
<keyword evidence="3" id="KW-1185">Reference proteome</keyword>
<gene>
    <name evidence="2" type="ORF">THAOC_05375</name>
</gene>
<accession>K0TH82</accession>
<feature type="region of interest" description="Disordered" evidence="1">
    <location>
        <begin position="109"/>
        <end position="196"/>
    </location>
</feature>
<evidence type="ECO:0000313" key="3">
    <source>
        <dbReference type="Proteomes" id="UP000266841"/>
    </source>
</evidence>
<name>K0TH82_THAOC</name>
<feature type="non-terminal residue" evidence="2">
    <location>
        <position position="1"/>
    </location>
</feature>
<protein>
    <submittedName>
        <fullName evidence="2">Uncharacterized protein</fullName>
    </submittedName>
</protein>
<proteinExistence type="predicted"/>
<sequence length="208" mass="21775">LAQLEGVRVIVPRRERRPEPGPGGLAASALPPRADQEVGVAAGPREGGCVQGRRGPSNEEPRLVQFRGRQVCFDDSRLLRANAIVVPSCPISPLAPFRTFLSTLQGPTTVAPETTPVAAGAFPSASTGRTPSRPQEAEERQQDQEAHDAAARVGYSGGGAQGKEEGDQADPAGEGYDSRAPSRAPGPRAGLFGEGEVEARILQVRLQG</sequence>
<dbReference type="EMBL" id="AGNL01004936">
    <property type="protein sequence ID" value="EJK73026.1"/>
    <property type="molecule type" value="Genomic_DNA"/>
</dbReference>
<comment type="caution">
    <text evidence="2">The sequence shown here is derived from an EMBL/GenBank/DDBJ whole genome shotgun (WGS) entry which is preliminary data.</text>
</comment>
<feature type="region of interest" description="Disordered" evidence="1">
    <location>
        <begin position="12"/>
        <end position="60"/>
    </location>
</feature>
<reference evidence="2 3" key="1">
    <citation type="journal article" date="2012" name="Genome Biol.">
        <title>Genome and low-iron response of an oceanic diatom adapted to chronic iron limitation.</title>
        <authorList>
            <person name="Lommer M."/>
            <person name="Specht M."/>
            <person name="Roy A.S."/>
            <person name="Kraemer L."/>
            <person name="Andreson R."/>
            <person name="Gutowska M.A."/>
            <person name="Wolf J."/>
            <person name="Bergner S.V."/>
            <person name="Schilhabel M.B."/>
            <person name="Klostermeier U.C."/>
            <person name="Beiko R.G."/>
            <person name="Rosenstiel P."/>
            <person name="Hippler M."/>
            <person name="Laroche J."/>
        </authorList>
    </citation>
    <scope>NUCLEOTIDE SEQUENCE [LARGE SCALE GENOMIC DNA]</scope>
    <source>
        <strain evidence="2 3">CCMP1005</strain>
    </source>
</reference>
<evidence type="ECO:0000313" key="2">
    <source>
        <dbReference type="EMBL" id="EJK73026.1"/>
    </source>
</evidence>
<feature type="compositionally biased region" description="Basic and acidic residues" evidence="1">
    <location>
        <begin position="135"/>
        <end position="150"/>
    </location>
</feature>
<feature type="compositionally biased region" description="Low complexity" evidence="1">
    <location>
        <begin position="109"/>
        <end position="121"/>
    </location>
</feature>